<proteinExistence type="predicted"/>
<feature type="region of interest" description="Disordered" evidence="1">
    <location>
        <begin position="58"/>
        <end position="90"/>
    </location>
</feature>
<name>A0A1J8PHH9_9AGAM</name>
<dbReference type="AlphaFoldDB" id="A0A1J8PHH9"/>
<keyword evidence="3" id="KW-1185">Reference proteome</keyword>
<dbReference type="EMBL" id="LVVM01006454">
    <property type="protein sequence ID" value="OJA08047.1"/>
    <property type="molecule type" value="Genomic_DNA"/>
</dbReference>
<sequence>MQRWLDKAEACSAFWLWNDEDSAYLEVLAKEGARLLSKQRLSEMTICSTLSTRILPTSIADIPKSKQRPVPSSDDDAHGGGGDGGEPDYP</sequence>
<evidence type="ECO:0000256" key="1">
    <source>
        <dbReference type="SAM" id="MobiDB-lite"/>
    </source>
</evidence>
<comment type="caution">
    <text evidence="2">The sequence shown here is derived from an EMBL/GenBank/DDBJ whole genome shotgun (WGS) entry which is preliminary data.</text>
</comment>
<organism evidence="2 3">
    <name type="scientific">Rhizopogon vesiculosus</name>
    <dbReference type="NCBI Taxonomy" id="180088"/>
    <lineage>
        <taxon>Eukaryota</taxon>
        <taxon>Fungi</taxon>
        <taxon>Dikarya</taxon>
        <taxon>Basidiomycota</taxon>
        <taxon>Agaricomycotina</taxon>
        <taxon>Agaricomycetes</taxon>
        <taxon>Agaricomycetidae</taxon>
        <taxon>Boletales</taxon>
        <taxon>Suillineae</taxon>
        <taxon>Rhizopogonaceae</taxon>
        <taxon>Rhizopogon</taxon>
    </lineage>
</organism>
<dbReference type="Proteomes" id="UP000183567">
    <property type="component" value="Unassembled WGS sequence"/>
</dbReference>
<gene>
    <name evidence="2" type="ORF">AZE42_06687</name>
</gene>
<reference evidence="2 3" key="1">
    <citation type="submission" date="2016-03" db="EMBL/GenBank/DDBJ databases">
        <title>Comparative genomics of the ectomycorrhizal sister species Rhizopogon vinicolor and Rhizopogon vesiculosus (Basidiomycota: Boletales) reveals a divergence of the mating type B locus.</title>
        <authorList>
            <person name="Mujic A.B."/>
            <person name="Kuo A."/>
            <person name="Tritt A."/>
            <person name="Lipzen A."/>
            <person name="Chen C."/>
            <person name="Johnson J."/>
            <person name="Sharma A."/>
            <person name="Barry K."/>
            <person name="Grigoriev I.V."/>
            <person name="Spatafora J.W."/>
        </authorList>
    </citation>
    <scope>NUCLEOTIDE SEQUENCE [LARGE SCALE GENOMIC DNA]</scope>
    <source>
        <strain evidence="2 3">AM-OR11-056</strain>
    </source>
</reference>
<protein>
    <submittedName>
        <fullName evidence="2">Uncharacterized protein</fullName>
    </submittedName>
</protein>
<evidence type="ECO:0000313" key="3">
    <source>
        <dbReference type="Proteomes" id="UP000183567"/>
    </source>
</evidence>
<evidence type="ECO:0000313" key="2">
    <source>
        <dbReference type="EMBL" id="OJA08047.1"/>
    </source>
</evidence>
<accession>A0A1J8PHH9</accession>